<dbReference type="InterPro" id="IPR027939">
    <property type="entry name" value="NMT1/THI5"/>
</dbReference>
<protein>
    <submittedName>
        <fullName evidence="2">Thiamine biosynthesis protein</fullName>
    </submittedName>
</protein>
<dbReference type="PANTHER" id="PTHR31528">
    <property type="entry name" value="4-AMINO-5-HYDROXYMETHYL-2-METHYLPYRIMIDINE PHOSPHATE SYNTHASE THI11-RELATED"/>
    <property type="match status" value="1"/>
</dbReference>
<dbReference type="Pfam" id="PF09084">
    <property type="entry name" value="NMT1"/>
    <property type="match status" value="1"/>
</dbReference>
<sequence>MRPIVRGIAGLLTAVFVVSGCSSTSSSSDTTVIGLTYVPNVQFSGVYLAEDNGDYSKEGVKVDIRHHGNDEGVFTALVSGQEQLVLATGDEVVQARSQGMDVISVGQYYREQPNVILTRADTGIKSVSDLKGKKVGIPGEYGSSWLALQAYLASAHMTTADISVVSIGYTQVSALNNKDVDAVVGFANNDAVQLSAAGVDTRVVDCDCTIPLVSASLVTTSTWAKENPEKLKKILRATQQGMTAAVEHPDQAFAATEKRDTTLTDDKTRSTATQILNATNLLILGANSKVSLEQDQNRWHEMINFMSSISGLLEREVTLDQVMTNDYIPQS</sequence>
<reference evidence="2" key="1">
    <citation type="submission" date="2019-11" db="EMBL/GenBank/DDBJ databases">
        <authorList>
            <person name="Feng L."/>
        </authorList>
    </citation>
    <scope>NUCLEOTIDE SEQUENCE</scope>
    <source>
        <strain evidence="2">AodontolyticusLFYP35</strain>
    </source>
</reference>
<name>A0A6N2TH04_9ACTO</name>
<accession>A0A6N2TH04</accession>
<dbReference type="SUPFAM" id="SSF53850">
    <property type="entry name" value="Periplasmic binding protein-like II"/>
    <property type="match status" value="1"/>
</dbReference>
<gene>
    <name evidence="2" type="ORF">AOLFYP35_01370</name>
</gene>
<evidence type="ECO:0000313" key="2">
    <source>
        <dbReference type="EMBL" id="VYT05094.1"/>
    </source>
</evidence>
<dbReference type="EMBL" id="CACRSM010000002">
    <property type="protein sequence ID" value="VYT05094.1"/>
    <property type="molecule type" value="Genomic_DNA"/>
</dbReference>
<dbReference type="AlphaFoldDB" id="A0A6N2TH04"/>
<proteinExistence type="predicted"/>
<organism evidence="2">
    <name type="scientific">Schaalia odontolytica</name>
    <dbReference type="NCBI Taxonomy" id="1660"/>
    <lineage>
        <taxon>Bacteria</taxon>
        <taxon>Bacillati</taxon>
        <taxon>Actinomycetota</taxon>
        <taxon>Actinomycetes</taxon>
        <taxon>Actinomycetales</taxon>
        <taxon>Actinomycetaceae</taxon>
        <taxon>Schaalia</taxon>
    </lineage>
</organism>
<feature type="domain" description="SsuA/THI5-like" evidence="1">
    <location>
        <begin position="40"/>
        <end position="252"/>
    </location>
</feature>
<dbReference type="InterPro" id="IPR015168">
    <property type="entry name" value="SsuA/THI5"/>
</dbReference>
<dbReference type="GO" id="GO:0009228">
    <property type="term" value="P:thiamine biosynthetic process"/>
    <property type="evidence" value="ECO:0007669"/>
    <property type="project" value="InterPro"/>
</dbReference>
<dbReference type="Gene3D" id="3.40.190.10">
    <property type="entry name" value="Periplasmic binding protein-like II"/>
    <property type="match status" value="2"/>
</dbReference>
<evidence type="ECO:0000259" key="1">
    <source>
        <dbReference type="Pfam" id="PF09084"/>
    </source>
</evidence>
<dbReference type="PROSITE" id="PS51257">
    <property type="entry name" value="PROKAR_LIPOPROTEIN"/>
    <property type="match status" value="1"/>
</dbReference>
<dbReference type="PANTHER" id="PTHR31528:SF15">
    <property type="entry name" value="RIBOFLAVIN-BINDING PROTEIN RIBY"/>
    <property type="match status" value="1"/>
</dbReference>